<dbReference type="GO" id="GO:0008233">
    <property type="term" value="F:peptidase activity"/>
    <property type="evidence" value="ECO:0007669"/>
    <property type="project" value="UniProtKB-KW"/>
</dbReference>
<proteinExistence type="predicted"/>
<dbReference type="Gene3D" id="2.40.10.120">
    <property type="match status" value="1"/>
</dbReference>
<feature type="domain" description="PDZ" evidence="4">
    <location>
        <begin position="252"/>
        <end position="321"/>
    </location>
</feature>
<dbReference type="InterPro" id="IPR009003">
    <property type="entry name" value="Peptidase_S1_PA"/>
</dbReference>
<dbReference type="GO" id="GO:0006508">
    <property type="term" value="P:proteolysis"/>
    <property type="evidence" value="ECO:0007669"/>
    <property type="project" value="UniProtKB-KW"/>
</dbReference>
<gene>
    <name evidence="5" type="ORF">IGS68_15560</name>
</gene>
<dbReference type="EMBL" id="CP067420">
    <property type="protein sequence ID" value="QQP87518.1"/>
    <property type="molecule type" value="Genomic_DNA"/>
</dbReference>
<dbReference type="InterPro" id="IPR036034">
    <property type="entry name" value="PDZ_sf"/>
</dbReference>
<keyword evidence="2" id="KW-0378">Hydrolase</keyword>
<dbReference type="RefSeq" id="WP_201070769.1">
    <property type="nucleotide sequence ID" value="NZ_CP067420.1"/>
</dbReference>
<dbReference type="SMART" id="SM00228">
    <property type="entry name" value="PDZ"/>
    <property type="match status" value="1"/>
</dbReference>
<dbReference type="SUPFAM" id="SSF50494">
    <property type="entry name" value="Trypsin-like serine proteases"/>
    <property type="match status" value="1"/>
</dbReference>
<evidence type="ECO:0000313" key="5">
    <source>
        <dbReference type="EMBL" id="QQP87518.1"/>
    </source>
</evidence>
<reference evidence="5" key="1">
    <citation type="submission" date="2021-02" db="EMBL/GenBank/DDBJ databases">
        <title>Skermanella TT6 skin isolate.</title>
        <authorList>
            <person name="Lee K."/>
            <person name="Ganzorig M."/>
        </authorList>
    </citation>
    <scope>NUCLEOTIDE SEQUENCE</scope>
    <source>
        <strain evidence="5">TT6</strain>
    </source>
</reference>
<evidence type="ECO:0000256" key="3">
    <source>
        <dbReference type="SAM" id="SignalP"/>
    </source>
</evidence>
<protein>
    <submittedName>
        <fullName evidence="5">Serine protease</fullName>
    </submittedName>
</protein>
<dbReference type="InterPro" id="IPR051201">
    <property type="entry name" value="Chloro_Bact_Ser_Proteases"/>
</dbReference>
<sequence length="335" mass="33757">MRATLNTRMIVASLAAVLGWSSPAQASACAPGGTEPDPVALFEAVAPAVVTIESSGGGAKTVGTGFLWDRAGHVVTNEHVIRPGRQLTVRFADGRTVRPAMIAVAADLDIAVLQVDAAAAPAWVARGNSRSLKVGQGVFAIGNPYGIGVSLSRGIISGLDRPVELGAGKRIDKAIQTDASLDPGNSGGPLLDSRGCLIGMATAVVAAPAGLSRVGFAVPVDLLERTLAGLIGDAGRVADKVDGKGENPGTRNALGIMAEDAAPGVRVVSVAPGSRAAALGAKPGDVITHAGDRPVAGVADLTARLKHQGPDGMRLTFQRGKTSRTVEVLLTSAGS</sequence>
<keyword evidence="6" id="KW-1185">Reference proteome</keyword>
<evidence type="ECO:0000259" key="4">
    <source>
        <dbReference type="SMART" id="SM00228"/>
    </source>
</evidence>
<keyword evidence="3" id="KW-0732">Signal</keyword>
<dbReference type="PANTHER" id="PTHR43343">
    <property type="entry name" value="PEPTIDASE S12"/>
    <property type="match status" value="1"/>
</dbReference>
<evidence type="ECO:0000313" key="6">
    <source>
        <dbReference type="Proteomes" id="UP000595197"/>
    </source>
</evidence>
<dbReference type="Pfam" id="PF13365">
    <property type="entry name" value="Trypsin_2"/>
    <property type="match status" value="1"/>
</dbReference>
<dbReference type="InterPro" id="IPR001478">
    <property type="entry name" value="PDZ"/>
</dbReference>
<dbReference type="PANTHER" id="PTHR43343:SF3">
    <property type="entry name" value="PROTEASE DO-LIKE 8, CHLOROPLASTIC"/>
    <property type="match status" value="1"/>
</dbReference>
<dbReference type="InterPro" id="IPR001940">
    <property type="entry name" value="Peptidase_S1C"/>
</dbReference>
<feature type="signal peptide" evidence="3">
    <location>
        <begin position="1"/>
        <end position="26"/>
    </location>
</feature>
<evidence type="ECO:0000256" key="1">
    <source>
        <dbReference type="ARBA" id="ARBA00022670"/>
    </source>
</evidence>
<dbReference type="Gene3D" id="2.30.42.10">
    <property type="match status" value="1"/>
</dbReference>
<name>A0ABX7AZT6_9PROT</name>
<dbReference type="Pfam" id="PF13180">
    <property type="entry name" value="PDZ_2"/>
    <property type="match status" value="1"/>
</dbReference>
<accession>A0ABX7AZT6</accession>
<keyword evidence="1 5" id="KW-0645">Protease</keyword>
<organism evidence="5 6">
    <name type="scientific">Skermanella cutis</name>
    <dbReference type="NCBI Taxonomy" id="2775420"/>
    <lineage>
        <taxon>Bacteria</taxon>
        <taxon>Pseudomonadati</taxon>
        <taxon>Pseudomonadota</taxon>
        <taxon>Alphaproteobacteria</taxon>
        <taxon>Rhodospirillales</taxon>
        <taxon>Azospirillaceae</taxon>
        <taxon>Skermanella</taxon>
    </lineage>
</organism>
<feature type="chain" id="PRO_5045501780" evidence="3">
    <location>
        <begin position="27"/>
        <end position="335"/>
    </location>
</feature>
<evidence type="ECO:0000256" key="2">
    <source>
        <dbReference type="ARBA" id="ARBA00022801"/>
    </source>
</evidence>
<dbReference type="SUPFAM" id="SSF50156">
    <property type="entry name" value="PDZ domain-like"/>
    <property type="match status" value="1"/>
</dbReference>
<dbReference type="Proteomes" id="UP000595197">
    <property type="component" value="Chromosome"/>
</dbReference>
<dbReference type="PRINTS" id="PR00834">
    <property type="entry name" value="PROTEASES2C"/>
</dbReference>